<keyword evidence="11" id="KW-1185">Reference proteome</keyword>
<keyword evidence="5" id="KW-0067">ATP-binding</keyword>
<evidence type="ECO:0000256" key="5">
    <source>
        <dbReference type="ARBA" id="ARBA00022840"/>
    </source>
</evidence>
<accession>A0AAD7UH21</accession>
<dbReference type="GO" id="GO:0008440">
    <property type="term" value="F:inositol-1,4,5-trisphosphate 3-kinase activity"/>
    <property type="evidence" value="ECO:0007669"/>
    <property type="project" value="TreeGrafter"/>
</dbReference>
<feature type="region of interest" description="Disordered" evidence="9">
    <location>
        <begin position="291"/>
        <end position="313"/>
    </location>
</feature>
<comment type="caution">
    <text evidence="10">The sequence shown here is derived from an EMBL/GenBank/DDBJ whole genome shotgun (WGS) entry which is preliminary data.</text>
</comment>
<evidence type="ECO:0000256" key="9">
    <source>
        <dbReference type="SAM" id="MobiDB-lite"/>
    </source>
</evidence>
<organism evidence="10 11">
    <name type="scientific">Chrysophaeum taylorii</name>
    <dbReference type="NCBI Taxonomy" id="2483200"/>
    <lineage>
        <taxon>Eukaryota</taxon>
        <taxon>Sar</taxon>
        <taxon>Stramenopiles</taxon>
        <taxon>Ochrophyta</taxon>
        <taxon>Pelagophyceae</taxon>
        <taxon>Pelagomonadales</taxon>
        <taxon>Pelagomonadaceae</taxon>
        <taxon>Chrysophaeum</taxon>
    </lineage>
</organism>
<evidence type="ECO:0000313" key="10">
    <source>
        <dbReference type="EMBL" id="KAJ8605957.1"/>
    </source>
</evidence>
<dbReference type="Proteomes" id="UP001230188">
    <property type="component" value="Unassembled WGS sequence"/>
</dbReference>
<keyword evidence="4 8" id="KW-0418">Kinase</keyword>
<reference evidence="10" key="1">
    <citation type="submission" date="2023-01" db="EMBL/GenBank/DDBJ databases">
        <title>Metagenome sequencing of chrysophaentin producing Chrysophaeum taylorii.</title>
        <authorList>
            <person name="Davison J."/>
            <person name="Bewley C."/>
        </authorList>
    </citation>
    <scope>NUCLEOTIDE SEQUENCE</scope>
    <source>
        <strain evidence="10">NIES-1699</strain>
    </source>
</reference>
<dbReference type="InterPro" id="IPR038286">
    <property type="entry name" value="IPK_sf"/>
</dbReference>
<sequence length="313" mass="35579">MWRCCYATTVVAVSVAWWWWRRRRRRAPLCFGFWGRASRRGERFAAEVLLRNAMVPLEGQLGGLAHADHSGFMAVPEAHVVLKPLQSGSRGAREVSFYEYSIGRSISEFTPGYRGICGERIILDDVARGMDRPCTLDVKIGTRTYEDEAPLAKRLKERAKYPPQQTIGCRVVGMRVYRASHPTVYDRAWGYSLLERDDFEAGLAIFFNPNAPLQAFETRLERLLAWFRAPNDLVFIGSSLLFVYDAAHPDRVDLRLIDFAHVRRDSRTDHGAIVGLETLLSLIRRLRQRISTTNNNNNNGTKHHSPLSASSVS</sequence>
<evidence type="ECO:0000256" key="7">
    <source>
        <dbReference type="ARBA" id="ARBA00036525"/>
    </source>
</evidence>
<dbReference type="Gene3D" id="3.30.470.160">
    <property type="entry name" value="Inositol polyphosphate kinase"/>
    <property type="match status" value="1"/>
</dbReference>
<evidence type="ECO:0000313" key="11">
    <source>
        <dbReference type="Proteomes" id="UP001230188"/>
    </source>
</evidence>
<comment type="similarity">
    <text evidence="1 8">Belongs to the inositol phosphokinase (IPK) family.</text>
</comment>
<evidence type="ECO:0000256" key="8">
    <source>
        <dbReference type="RuleBase" id="RU363090"/>
    </source>
</evidence>
<comment type="catalytic activity">
    <reaction evidence="7">
        <text>1D-myo-inositol 1,3,4,6-tetrakisphosphate + ATP = 1D-myo-inositol 1,3,4,5,6-pentakisphosphate + ADP + H(+)</text>
        <dbReference type="Rhea" id="RHEA:12717"/>
        <dbReference type="ChEBI" id="CHEBI:15378"/>
        <dbReference type="ChEBI" id="CHEBI:30616"/>
        <dbReference type="ChEBI" id="CHEBI:57660"/>
        <dbReference type="ChEBI" id="CHEBI:57733"/>
        <dbReference type="ChEBI" id="CHEBI:456216"/>
        <dbReference type="EC" id="2.7.1.140"/>
    </reaction>
</comment>
<dbReference type="GO" id="GO:0005737">
    <property type="term" value="C:cytoplasm"/>
    <property type="evidence" value="ECO:0007669"/>
    <property type="project" value="TreeGrafter"/>
</dbReference>
<evidence type="ECO:0000256" key="6">
    <source>
        <dbReference type="ARBA" id="ARBA00036164"/>
    </source>
</evidence>
<dbReference type="GO" id="GO:0032958">
    <property type="term" value="P:inositol phosphate biosynthetic process"/>
    <property type="evidence" value="ECO:0007669"/>
    <property type="project" value="InterPro"/>
</dbReference>
<protein>
    <recommendedName>
        <fullName evidence="8">Kinase</fullName>
        <ecNumber evidence="8">2.7.-.-</ecNumber>
    </recommendedName>
</protein>
<dbReference type="GO" id="GO:0051765">
    <property type="term" value="F:inositol tetrakisphosphate kinase activity"/>
    <property type="evidence" value="ECO:0007669"/>
    <property type="project" value="TreeGrafter"/>
</dbReference>
<keyword evidence="2 8" id="KW-0808">Transferase</keyword>
<comment type="catalytic activity">
    <reaction evidence="6">
        <text>1D-myo-inositol 1,4,5-trisphosphate + 2 ATP = 1D-myo-inositol 1,3,4,5,6-pentakisphosphate + 2 ADP + 2 H(+)</text>
        <dbReference type="Rhea" id="RHEA:32359"/>
        <dbReference type="ChEBI" id="CHEBI:15378"/>
        <dbReference type="ChEBI" id="CHEBI:30616"/>
        <dbReference type="ChEBI" id="CHEBI:57733"/>
        <dbReference type="ChEBI" id="CHEBI:203600"/>
        <dbReference type="ChEBI" id="CHEBI:456216"/>
        <dbReference type="EC" id="2.7.1.151"/>
    </reaction>
</comment>
<gene>
    <name evidence="10" type="ORF">CTAYLR_010655</name>
</gene>
<dbReference type="AlphaFoldDB" id="A0AAD7UH21"/>
<dbReference type="Pfam" id="PF03770">
    <property type="entry name" value="IPK"/>
    <property type="match status" value="1"/>
</dbReference>
<evidence type="ECO:0000256" key="2">
    <source>
        <dbReference type="ARBA" id="ARBA00022679"/>
    </source>
</evidence>
<dbReference type="PANTHER" id="PTHR12400:SF51">
    <property type="entry name" value="INOSITOL POLYPHOSPHATE MULTIKINASE"/>
    <property type="match status" value="1"/>
</dbReference>
<evidence type="ECO:0000256" key="3">
    <source>
        <dbReference type="ARBA" id="ARBA00022741"/>
    </source>
</evidence>
<name>A0AAD7UH21_9STRA</name>
<proteinExistence type="inferred from homology"/>
<dbReference type="EMBL" id="JAQMWT010000305">
    <property type="protein sequence ID" value="KAJ8605957.1"/>
    <property type="molecule type" value="Genomic_DNA"/>
</dbReference>
<dbReference type="SUPFAM" id="SSF56104">
    <property type="entry name" value="SAICAR synthase-like"/>
    <property type="match status" value="1"/>
</dbReference>
<dbReference type="PANTHER" id="PTHR12400">
    <property type="entry name" value="INOSITOL POLYPHOSPHATE KINASE"/>
    <property type="match status" value="1"/>
</dbReference>
<evidence type="ECO:0000256" key="1">
    <source>
        <dbReference type="ARBA" id="ARBA00007374"/>
    </source>
</evidence>
<keyword evidence="3" id="KW-0547">Nucleotide-binding</keyword>
<dbReference type="GO" id="GO:0005634">
    <property type="term" value="C:nucleus"/>
    <property type="evidence" value="ECO:0007669"/>
    <property type="project" value="TreeGrafter"/>
</dbReference>
<dbReference type="GO" id="GO:0005524">
    <property type="term" value="F:ATP binding"/>
    <property type="evidence" value="ECO:0007669"/>
    <property type="project" value="UniProtKB-KW"/>
</dbReference>
<evidence type="ECO:0000256" key="4">
    <source>
        <dbReference type="ARBA" id="ARBA00022777"/>
    </source>
</evidence>
<dbReference type="EC" id="2.7.-.-" evidence="8"/>
<dbReference type="InterPro" id="IPR005522">
    <property type="entry name" value="IPK"/>
</dbReference>